<evidence type="ECO:0000256" key="1">
    <source>
        <dbReference type="SAM" id="MobiDB-lite"/>
    </source>
</evidence>
<evidence type="ECO:0000313" key="2">
    <source>
        <dbReference type="EMBL" id="OCF54220.1"/>
    </source>
</evidence>
<sequence length="169" mass="17817">MDLGASGLPTSFGKQTPSLPTRPPPAQSTSRGGHSGRGSRGLAGGGTRGNNRGRGRGGVSSGEDHGNHAYGDELEHAQSGFNGGTKRPHPPSPNDSPSSSNRNAPPNFRQNQPFSNRGNGGRGRGRGGGPRMQHDHGQGAGERGFWKDSFMEDPWKELEEQRSRTKGVV</sequence>
<feature type="compositionally biased region" description="Gly residues" evidence="1">
    <location>
        <begin position="118"/>
        <end position="130"/>
    </location>
</feature>
<dbReference type="AlphaFoldDB" id="A0A1B9IFX6"/>
<accession>A0A1B9IFX6</accession>
<gene>
    <name evidence="2" type="ORF">L486_08132</name>
</gene>
<dbReference type="EMBL" id="KV700092">
    <property type="protein sequence ID" value="OCF54220.1"/>
    <property type="molecule type" value="Genomic_DNA"/>
</dbReference>
<feature type="compositionally biased region" description="Gly residues" evidence="1">
    <location>
        <begin position="33"/>
        <end position="48"/>
    </location>
</feature>
<feature type="compositionally biased region" description="Basic and acidic residues" evidence="1">
    <location>
        <begin position="62"/>
        <end position="76"/>
    </location>
</feature>
<reference evidence="3" key="2">
    <citation type="submission" date="2013-12" db="EMBL/GenBank/DDBJ databases">
        <title>Evolution of pathogenesis and genome organization in the Tremellales.</title>
        <authorList>
            <person name="Cuomo C."/>
            <person name="Litvintseva A."/>
            <person name="Heitman J."/>
            <person name="Chen Y."/>
            <person name="Sun S."/>
            <person name="Springer D."/>
            <person name="Dromer F."/>
            <person name="Young S."/>
            <person name="Zeng Q."/>
            <person name="Chapman S."/>
            <person name="Gujja S."/>
            <person name="Saif S."/>
            <person name="Birren B."/>
        </authorList>
    </citation>
    <scope>NUCLEOTIDE SEQUENCE [LARGE SCALE GENOMIC DNA]</scope>
    <source>
        <strain evidence="3">CBS 10435</strain>
    </source>
</reference>
<feature type="compositionally biased region" description="Polar residues" evidence="1">
    <location>
        <begin position="8"/>
        <end position="19"/>
    </location>
</feature>
<evidence type="ECO:0000313" key="3">
    <source>
        <dbReference type="Proteomes" id="UP000092583"/>
    </source>
</evidence>
<protein>
    <submittedName>
        <fullName evidence="2">Uncharacterized protein</fullName>
    </submittedName>
</protein>
<keyword evidence="3" id="KW-1185">Reference proteome</keyword>
<feature type="compositionally biased region" description="Low complexity" evidence="1">
    <location>
        <begin position="95"/>
        <end position="107"/>
    </location>
</feature>
<dbReference type="OrthoDB" id="2565074at2759"/>
<proteinExistence type="predicted"/>
<feature type="region of interest" description="Disordered" evidence="1">
    <location>
        <begin position="1"/>
        <end position="148"/>
    </location>
</feature>
<dbReference type="Proteomes" id="UP000092583">
    <property type="component" value="Unassembled WGS sequence"/>
</dbReference>
<organism evidence="2 3">
    <name type="scientific">Kwoniella mangroviensis CBS 10435</name>
    <dbReference type="NCBI Taxonomy" id="1331196"/>
    <lineage>
        <taxon>Eukaryota</taxon>
        <taxon>Fungi</taxon>
        <taxon>Dikarya</taxon>
        <taxon>Basidiomycota</taxon>
        <taxon>Agaricomycotina</taxon>
        <taxon>Tremellomycetes</taxon>
        <taxon>Tremellales</taxon>
        <taxon>Cryptococcaceae</taxon>
        <taxon>Kwoniella</taxon>
    </lineage>
</organism>
<reference evidence="2 3" key="1">
    <citation type="submission" date="2013-07" db="EMBL/GenBank/DDBJ databases">
        <title>The Genome Sequence of Kwoniella mangroviensis CBS10435.</title>
        <authorList>
            <consortium name="The Broad Institute Genome Sequencing Platform"/>
            <person name="Cuomo C."/>
            <person name="Litvintseva A."/>
            <person name="Chen Y."/>
            <person name="Heitman J."/>
            <person name="Sun S."/>
            <person name="Springer D."/>
            <person name="Dromer F."/>
            <person name="Young S.K."/>
            <person name="Zeng Q."/>
            <person name="Gargeya S."/>
            <person name="Fitzgerald M."/>
            <person name="Abouelleil A."/>
            <person name="Alvarado L."/>
            <person name="Berlin A.M."/>
            <person name="Chapman S.B."/>
            <person name="Dewar J."/>
            <person name="Goldberg J."/>
            <person name="Griggs A."/>
            <person name="Gujja S."/>
            <person name="Hansen M."/>
            <person name="Howarth C."/>
            <person name="Imamovic A."/>
            <person name="Larimer J."/>
            <person name="McCowan C."/>
            <person name="Murphy C."/>
            <person name="Pearson M."/>
            <person name="Priest M."/>
            <person name="Roberts A."/>
            <person name="Saif S."/>
            <person name="Shea T."/>
            <person name="Sykes S."/>
            <person name="Wortman J."/>
            <person name="Nusbaum C."/>
            <person name="Birren B."/>
        </authorList>
    </citation>
    <scope>NUCLEOTIDE SEQUENCE [LARGE SCALE GENOMIC DNA]</scope>
    <source>
        <strain evidence="2 3">CBS 10435</strain>
    </source>
</reference>
<name>A0A1B9IFX6_9TREE</name>